<feature type="region of interest" description="Disordered" evidence="1">
    <location>
        <begin position="386"/>
        <end position="405"/>
    </location>
</feature>
<reference evidence="2" key="1">
    <citation type="submission" date="2020-08" db="EMBL/GenBank/DDBJ databases">
        <title>Genome public.</title>
        <authorList>
            <person name="Liu C."/>
            <person name="Sun Q."/>
        </authorList>
    </citation>
    <scope>NUCLEOTIDE SEQUENCE</scope>
    <source>
        <strain evidence="2">NSJ-64</strain>
    </source>
</reference>
<proteinExistence type="predicted"/>
<accession>A0A926EP76</accession>
<protein>
    <submittedName>
        <fullName evidence="2">Uncharacterized protein</fullName>
    </submittedName>
</protein>
<evidence type="ECO:0000313" key="3">
    <source>
        <dbReference type="Proteomes" id="UP000623678"/>
    </source>
</evidence>
<dbReference type="Proteomes" id="UP000623678">
    <property type="component" value="Unassembled WGS sequence"/>
</dbReference>
<feature type="compositionally biased region" description="Polar residues" evidence="1">
    <location>
        <begin position="386"/>
        <end position="396"/>
    </location>
</feature>
<name>A0A926EP76_9FIRM</name>
<dbReference type="RefSeq" id="WP_262394673.1">
    <property type="nucleotide sequence ID" value="NZ_JACRTD010000003.1"/>
</dbReference>
<dbReference type="EMBL" id="JACRTD010000003">
    <property type="protein sequence ID" value="MBC8584882.1"/>
    <property type="molecule type" value="Genomic_DNA"/>
</dbReference>
<evidence type="ECO:0000256" key="1">
    <source>
        <dbReference type="SAM" id="MobiDB-lite"/>
    </source>
</evidence>
<comment type="caution">
    <text evidence="2">The sequence shown here is derived from an EMBL/GenBank/DDBJ whole genome shotgun (WGS) entry which is preliminary data.</text>
</comment>
<dbReference type="AlphaFoldDB" id="A0A926EP76"/>
<evidence type="ECO:0000313" key="2">
    <source>
        <dbReference type="EMBL" id="MBC8584882.1"/>
    </source>
</evidence>
<keyword evidence="3" id="KW-1185">Reference proteome</keyword>
<sequence length="405" mass="44653">MGDEIFSVYLTPADYSKLAYAKLDLPASPWKLLDAMDKVRLPEGDSLYLEITDYRDFEVLRSSLVCSATNLLELNDLAERLSRLNEVQRIAFEGLVRVDFQKQESITLKRLRDLAESVDCCHVVESVVSDGQLGRFYAENGFVPEVEGMSDAAFELLDFEKVGKMARMGECGVYVPSGISGLGGYVVQHSDLKSAPEITLNQPVEPAYTIHLRLTAHHDNLPFAGTDVVDLKLPAEDNALEMAVRCLGYVDWGAVECTCMDCKVPQLAEHITNAVPFETIERLGDVLAQMSAAALPAYKALMTATHCQNIVDALDLAEQLDEYILSPSIASPEDAAAEELAFILPEKAAKMIRPHINLHTYGQAILASRNNIQTEYGLLERRDGQSIQTIGQQKQEPQLGGMELG</sequence>
<gene>
    <name evidence="2" type="ORF">H8705_04725</name>
</gene>
<organism evidence="2 3">
    <name type="scientific">Youxingia wuxianensis</name>
    <dbReference type="NCBI Taxonomy" id="2763678"/>
    <lineage>
        <taxon>Bacteria</taxon>
        <taxon>Bacillati</taxon>
        <taxon>Bacillota</taxon>
        <taxon>Clostridia</taxon>
        <taxon>Eubacteriales</taxon>
        <taxon>Oscillospiraceae</taxon>
        <taxon>Youxingia</taxon>
    </lineage>
</organism>